<keyword evidence="2" id="KW-0378">Hydrolase</keyword>
<evidence type="ECO:0000259" key="5">
    <source>
        <dbReference type="PROSITE" id="PS50275"/>
    </source>
</evidence>
<feature type="compositionally biased region" description="Low complexity" evidence="4">
    <location>
        <begin position="55"/>
        <end position="73"/>
    </location>
</feature>
<feature type="region of interest" description="Disordered" evidence="4">
    <location>
        <begin position="1240"/>
        <end position="1259"/>
    </location>
</feature>
<dbReference type="OrthoDB" id="405996at2759"/>
<protein>
    <recommendedName>
        <fullName evidence="5">SAC domain-containing protein</fullName>
    </recommendedName>
</protein>
<feature type="domain" description="SAC" evidence="5">
    <location>
        <begin position="337"/>
        <end position="771"/>
    </location>
</feature>
<feature type="compositionally biased region" description="Polar residues" evidence="4">
    <location>
        <begin position="1056"/>
        <end position="1065"/>
    </location>
</feature>
<reference evidence="6 7" key="1">
    <citation type="journal article" date="2018" name="Mol. Biol. Evol.">
        <title>Broad Genomic Sampling Reveals a Smut Pathogenic Ancestry of the Fungal Clade Ustilaginomycotina.</title>
        <authorList>
            <person name="Kijpornyongpan T."/>
            <person name="Mondo S.J."/>
            <person name="Barry K."/>
            <person name="Sandor L."/>
            <person name="Lee J."/>
            <person name="Lipzen A."/>
            <person name="Pangilinan J."/>
            <person name="LaButti K."/>
            <person name="Hainaut M."/>
            <person name="Henrissat B."/>
            <person name="Grigoriev I.V."/>
            <person name="Spatafora J.W."/>
            <person name="Aime M.C."/>
        </authorList>
    </citation>
    <scope>NUCLEOTIDE SEQUENCE [LARGE SCALE GENOMIC DNA]</scope>
    <source>
        <strain evidence="6 7">MCA 4718</strain>
    </source>
</reference>
<evidence type="ECO:0000313" key="7">
    <source>
        <dbReference type="Proteomes" id="UP000245942"/>
    </source>
</evidence>
<evidence type="ECO:0000256" key="1">
    <source>
        <dbReference type="ARBA" id="ARBA00004308"/>
    </source>
</evidence>
<dbReference type="InterPro" id="IPR043573">
    <property type="entry name" value="Fig4-like"/>
</dbReference>
<dbReference type="PANTHER" id="PTHR45738:SF5">
    <property type="entry name" value="POLYPHOSPHOINOSITIDE PHOSPHATASE"/>
    <property type="match status" value="1"/>
</dbReference>
<dbReference type="PANTHER" id="PTHR45738">
    <property type="entry name" value="POLYPHOSPHOINOSITIDE PHOSPHATASE"/>
    <property type="match status" value="1"/>
</dbReference>
<dbReference type="InterPro" id="IPR002013">
    <property type="entry name" value="SAC_dom"/>
</dbReference>
<dbReference type="RefSeq" id="XP_025348144.1">
    <property type="nucleotide sequence ID" value="XM_025493842.1"/>
</dbReference>
<dbReference type="PROSITE" id="PS50275">
    <property type="entry name" value="SAC"/>
    <property type="match status" value="1"/>
</dbReference>
<name>A0A316U806_9BASI</name>
<evidence type="ECO:0000313" key="6">
    <source>
        <dbReference type="EMBL" id="PWN20984.1"/>
    </source>
</evidence>
<dbReference type="Proteomes" id="UP000245942">
    <property type="component" value="Unassembled WGS sequence"/>
</dbReference>
<feature type="region of interest" description="Disordered" evidence="4">
    <location>
        <begin position="495"/>
        <end position="529"/>
    </location>
</feature>
<dbReference type="STRING" id="1684307.A0A316U806"/>
<feature type="compositionally biased region" description="Polar residues" evidence="4">
    <location>
        <begin position="1123"/>
        <end position="1132"/>
    </location>
</feature>
<comment type="subcellular location">
    <subcellularLocation>
        <location evidence="1">Endomembrane system</location>
    </subcellularLocation>
</comment>
<feature type="region of interest" description="Disordered" evidence="4">
    <location>
        <begin position="1017"/>
        <end position="1151"/>
    </location>
</feature>
<feature type="region of interest" description="Disordered" evidence="4">
    <location>
        <begin position="165"/>
        <end position="221"/>
    </location>
</feature>
<accession>A0A316U806</accession>
<dbReference type="GO" id="GO:0046856">
    <property type="term" value="P:phosphatidylinositol dephosphorylation"/>
    <property type="evidence" value="ECO:0007669"/>
    <property type="project" value="InterPro"/>
</dbReference>
<evidence type="ECO:0000256" key="4">
    <source>
        <dbReference type="SAM" id="MobiDB-lite"/>
    </source>
</evidence>
<dbReference type="GO" id="GO:0012505">
    <property type="term" value="C:endomembrane system"/>
    <property type="evidence" value="ECO:0007669"/>
    <property type="project" value="UniProtKB-SubCell"/>
</dbReference>
<gene>
    <name evidence="6" type="ORF">BCV69DRAFT_293592</name>
</gene>
<feature type="region of interest" description="Disordered" evidence="4">
    <location>
        <begin position="1"/>
        <end position="125"/>
    </location>
</feature>
<feature type="region of interest" description="Disordered" evidence="4">
    <location>
        <begin position="915"/>
        <end position="956"/>
    </location>
</feature>
<dbReference type="GO" id="GO:0043813">
    <property type="term" value="F:phosphatidylinositol-3,5-bisphosphate 5-phosphatase activity"/>
    <property type="evidence" value="ECO:0007669"/>
    <property type="project" value="InterPro"/>
</dbReference>
<dbReference type="GeneID" id="37015576"/>
<keyword evidence="7" id="KW-1185">Reference proteome</keyword>
<dbReference type="Pfam" id="PF02383">
    <property type="entry name" value="Syja_N"/>
    <property type="match status" value="1"/>
</dbReference>
<keyword evidence="3" id="KW-0472">Membrane</keyword>
<dbReference type="EMBL" id="KZ819326">
    <property type="protein sequence ID" value="PWN20984.1"/>
    <property type="molecule type" value="Genomic_DNA"/>
</dbReference>
<proteinExistence type="predicted"/>
<feature type="compositionally biased region" description="Polar residues" evidence="4">
    <location>
        <begin position="512"/>
        <end position="529"/>
    </location>
</feature>
<feature type="compositionally biased region" description="Polar residues" evidence="4">
    <location>
        <begin position="941"/>
        <end position="956"/>
    </location>
</feature>
<evidence type="ECO:0000256" key="3">
    <source>
        <dbReference type="ARBA" id="ARBA00023136"/>
    </source>
</evidence>
<feature type="compositionally biased region" description="Low complexity" evidence="4">
    <location>
        <begin position="1240"/>
        <end position="1255"/>
    </location>
</feature>
<feature type="compositionally biased region" description="Low complexity" evidence="4">
    <location>
        <begin position="199"/>
        <end position="221"/>
    </location>
</feature>
<feature type="compositionally biased region" description="Polar residues" evidence="4">
    <location>
        <begin position="87"/>
        <end position="100"/>
    </location>
</feature>
<evidence type="ECO:0000256" key="2">
    <source>
        <dbReference type="ARBA" id="ARBA00022801"/>
    </source>
</evidence>
<sequence>MSATQPLRQDSAASNDSDTSVGTIKAGEAHDDSSEATVEDGEVDTANDAASQRPEASSLAASEAEGQEGEAAAVNSTTDKPSGPAEPSQTAAGESPTRPSQFRGHQHLSSTSTQSRKRVRSSTVHTIDVQEETTRASRFTLWETRTRFYLIAYNTAQSRFRVLKIDRSPGGGQRGSNKSQESADDLRDKDQLHKEARQTATPSSNKSSNTSSSRFNTFASSSSAPGFWDLGVTADHAVYDRHQITELLDMVSEGNRSTGGLKEVGHFFGLVGFIRFTSTYYMVLISRRSVVALMGGHYIYHCDETKILPVCHPSTLSSVSGRTKAMDQEEARLLHTFKQVDLGKNFYFSYTYDLTRTLQENLTGRGRSQMAHDQGLAQKDAQQTAWGFCEKFIWNHHLLLPAFKSTVNAKVNSTDSSESTADEWIIPLCYGFVDQAKLSIMNRTIHVTLIARRSRHFAGARFLKRGVNEAGHVANDVETEQIVSDALTTAFYAPETGHSQAGGDGEGRDASFTHSARSTHGTTGSKSLAQNPRYTSYVMHRGSIPIYWTQDSTNMSPRPPIEISVVDPFYSAAALHFDDMFARYGSPIIILNLIKSKEKTPRETKLLSAFGECIGYLNQFLPEDKKMPYIAWDMSRASKSQDQDVIGVLEDIAEETVESTRFFHSGPEPTRFSFHLQGKCRNINDRPTQSDSGTRRDTILLQTGTVRVNCVDCLDRTNAAQFVIGKAAFGQQLHALGLLEHPSLPFDSDAVDMLTEMYHDLGDTIALQYGGSHLVNTMETYRKINQWTSHSRDMLEGLKRYYSNSFVDADKQAAINLFLGIDKDAPNFVADGGTGGVGALVSAKRTSYRRSYQKWFTPAYLEEIRPTPERLARLQEFIEQERSFFWAEYYRPRLFTDLMRHHAFKMTAVHQRQPQAVTYGGPGVVTSPSKRGSLDRARRSSVISTSGETSHASSYSFGNNNYPSMASLSSIAASSTMHGDSAFTSSSVYSRPSTETHSAMVGDTSILVTSPFISRLPGGSSSGGRAAKTGHAHLRNSSISSISSDATAVSHPMRGHSTSVSTESTMLHGKERAGSTSTGAGPPTEGKALIGGVRRWMSLNQSGSAGGKKNRRLSGRGKDGVQDGSTGKTDPSISDKGSLVDPKPSPASTSIGGWTNPFSLLHVNPSHPHPASVLLENWYKPTVADEEAREYDLWLRQFKGNVQLESNLAEWDGLLNQEIAAASAGIADERRRETGATAGYTAQGAGVSGPGSASATWHSSDPNLSDADLQVYIQSVRKARLPALSPCITLDSTTTSTAVSGAPTGVAGGGTVLSPADEAVLKAYAAWETTARQMQGAPFRGVTEARLKAYRGWATIGVGGK</sequence>
<feature type="compositionally biased region" description="Basic and acidic residues" evidence="4">
    <location>
        <begin position="184"/>
        <end position="197"/>
    </location>
</feature>
<organism evidence="6 7">
    <name type="scientific">Pseudomicrostroma glucosiphilum</name>
    <dbReference type="NCBI Taxonomy" id="1684307"/>
    <lineage>
        <taxon>Eukaryota</taxon>
        <taxon>Fungi</taxon>
        <taxon>Dikarya</taxon>
        <taxon>Basidiomycota</taxon>
        <taxon>Ustilaginomycotina</taxon>
        <taxon>Exobasidiomycetes</taxon>
        <taxon>Microstromatales</taxon>
        <taxon>Microstromatales incertae sedis</taxon>
        <taxon>Pseudomicrostroma</taxon>
    </lineage>
</organism>
<feature type="compositionally biased region" description="Polar residues" evidence="4">
    <location>
        <begin position="1"/>
        <end position="22"/>
    </location>
</feature>